<accession>E8MZG0</accession>
<dbReference type="Gene3D" id="2.40.50.1070">
    <property type="match status" value="2"/>
</dbReference>
<evidence type="ECO:0000256" key="2">
    <source>
        <dbReference type="ARBA" id="ARBA00022679"/>
    </source>
</evidence>
<dbReference type="AlphaFoldDB" id="E8MZG0"/>
<dbReference type="Pfam" id="PF01938">
    <property type="entry name" value="TRAM"/>
    <property type="match status" value="1"/>
</dbReference>
<dbReference type="Gene3D" id="2.40.50.140">
    <property type="entry name" value="Nucleic acid-binding proteins"/>
    <property type="match status" value="1"/>
</dbReference>
<dbReference type="GO" id="GO:0070475">
    <property type="term" value="P:rRNA base methylation"/>
    <property type="evidence" value="ECO:0007669"/>
    <property type="project" value="TreeGrafter"/>
</dbReference>
<dbReference type="InterPro" id="IPR030391">
    <property type="entry name" value="MeTrfase_TrmA_CS"/>
</dbReference>
<dbReference type="PROSITE" id="PS50926">
    <property type="entry name" value="TRAM"/>
    <property type="match status" value="1"/>
</dbReference>
<dbReference type="PANTHER" id="PTHR11061:SF30">
    <property type="entry name" value="TRNA (URACIL(54)-C(5))-METHYLTRANSFERASE"/>
    <property type="match status" value="1"/>
</dbReference>
<evidence type="ECO:0000256" key="3">
    <source>
        <dbReference type="ARBA" id="ARBA00022691"/>
    </source>
</evidence>
<dbReference type="InParanoid" id="E8MZG0"/>
<dbReference type="KEGG" id="atm:ANT_24820"/>
<dbReference type="RefSeq" id="WP_013560863.1">
    <property type="nucleotide sequence ID" value="NC_014960.1"/>
</dbReference>
<feature type="active site" description="Nucleophile" evidence="4">
    <location>
        <position position="367"/>
    </location>
</feature>
<feature type="binding site" evidence="4">
    <location>
        <position position="297"/>
    </location>
    <ligand>
        <name>S-adenosyl-L-methionine</name>
        <dbReference type="ChEBI" id="CHEBI:59789"/>
    </ligand>
</feature>
<evidence type="ECO:0000256" key="5">
    <source>
        <dbReference type="PROSITE-ProRule" id="PRU10015"/>
    </source>
</evidence>
<dbReference type="InterPro" id="IPR002792">
    <property type="entry name" value="TRAM_dom"/>
</dbReference>
<evidence type="ECO:0000313" key="8">
    <source>
        <dbReference type="Proteomes" id="UP000008922"/>
    </source>
</evidence>
<dbReference type="PANTHER" id="PTHR11061">
    <property type="entry name" value="RNA M5U METHYLTRANSFERASE"/>
    <property type="match status" value="1"/>
</dbReference>
<dbReference type="EC" id="2.1.1.-" evidence="7"/>
<dbReference type="InterPro" id="IPR012340">
    <property type="entry name" value="NA-bd_OB-fold"/>
</dbReference>
<feature type="binding site" evidence="4">
    <location>
        <position position="247"/>
    </location>
    <ligand>
        <name>S-adenosyl-L-methionine</name>
        <dbReference type="ChEBI" id="CHEBI:59789"/>
    </ligand>
</feature>
<evidence type="ECO:0000256" key="1">
    <source>
        <dbReference type="ARBA" id="ARBA00022603"/>
    </source>
</evidence>
<dbReference type="OrthoDB" id="9804590at2"/>
<proteinExistence type="inferred from homology"/>
<keyword evidence="1 4" id="KW-0489">Methyltransferase</keyword>
<dbReference type="FunCoup" id="E8MZG0">
    <property type="interactions" value="493"/>
</dbReference>
<evidence type="ECO:0000256" key="4">
    <source>
        <dbReference type="PROSITE-ProRule" id="PRU01024"/>
    </source>
</evidence>
<sequence>MSEFHLVDLTQMTYGGEAMGRLSDGRAVFVPFALAGERVLVQLTEEKRGFARATLMDVVQPSPARIRPRCPHFTQCGGCHYQHMDYDLQLTVKQSILTEQLQRIGGLTDPPIGLMVPSPRAWNYRNTVQFHLTPEGQLGFRATDDRTVIGIQECHLPEEPLLDLWKQIQAEPLPDLERLSLRLGADGEILLVLESLEDTPPAISVEELPVSVVHSGPAGSLVLAGDDHVIMEVLGRPFRVSAGSFFQVNTPMAEAMVKHVLSLLPAERLGTVLDVYCGVGLFSAFLAPRTQNLIGIESAPSACDDFAVNLDEFDNVSLYMGTAEQILPSLQVYPDLIVVDPPRAGLELAALDAILRMNAPTLIYISCDPATLARDTKRLIRGGYRLVQVTPFDLFPQTYHIESISLFQR</sequence>
<comment type="similarity">
    <text evidence="4">Belongs to the class I-like SAM-binding methyltransferase superfamily. RNA M5U methyltransferase family.</text>
</comment>
<keyword evidence="2 4" id="KW-0808">Transferase</keyword>
<dbReference type="eggNOG" id="COG2265">
    <property type="taxonomic scope" value="Bacteria"/>
</dbReference>
<reference evidence="7 8" key="1">
    <citation type="submission" date="2010-12" db="EMBL/GenBank/DDBJ databases">
        <title>Whole genome sequence of Anaerolinea thermophila UNI-1.</title>
        <authorList>
            <person name="Narita-Yamada S."/>
            <person name="Kishi E."/>
            <person name="Watanabe Y."/>
            <person name="Takasaki K."/>
            <person name="Ankai A."/>
            <person name="Oguchi A."/>
            <person name="Fukui S."/>
            <person name="Takahashi M."/>
            <person name="Yashiro I."/>
            <person name="Hosoyama A."/>
            <person name="Sekiguchi Y."/>
            <person name="Hanada S."/>
            <person name="Fujita N."/>
        </authorList>
    </citation>
    <scope>NUCLEOTIDE SEQUENCE [LARGE SCALE GENOMIC DNA]</scope>
    <source>
        <strain evidence="8">DSM 14523 / JCM 11388 / NBRC 100420 / UNI-1</strain>
    </source>
</reference>
<dbReference type="InterPro" id="IPR029063">
    <property type="entry name" value="SAM-dependent_MTases_sf"/>
</dbReference>
<dbReference type="InterPro" id="IPR010280">
    <property type="entry name" value="U5_MeTrfase_fam"/>
</dbReference>
<dbReference type="SUPFAM" id="SSF53335">
    <property type="entry name" value="S-adenosyl-L-methionine-dependent methyltransferases"/>
    <property type="match status" value="1"/>
</dbReference>
<organism evidence="7 8">
    <name type="scientific">Anaerolinea thermophila (strain DSM 14523 / JCM 11388 / NBRC 100420 / UNI-1)</name>
    <dbReference type="NCBI Taxonomy" id="926569"/>
    <lineage>
        <taxon>Bacteria</taxon>
        <taxon>Bacillati</taxon>
        <taxon>Chloroflexota</taxon>
        <taxon>Anaerolineae</taxon>
        <taxon>Anaerolineales</taxon>
        <taxon>Anaerolineaceae</taxon>
        <taxon>Anaerolinea</taxon>
    </lineage>
</organism>
<evidence type="ECO:0000259" key="6">
    <source>
        <dbReference type="PROSITE" id="PS50926"/>
    </source>
</evidence>
<gene>
    <name evidence="7" type="ordered locus">ANT_24820</name>
</gene>
<dbReference type="CDD" id="cd02440">
    <property type="entry name" value="AdoMet_MTases"/>
    <property type="match status" value="1"/>
</dbReference>
<dbReference type="Pfam" id="PF05958">
    <property type="entry name" value="tRNA_U5-meth_tr"/>
    <property type="match status" value="1"/>
</dbReference>
<evidence type="ECO:0000313" key="7">
    <source>
        <dbReference type="EMBL" id="BAJ64508.1"/>
    </source>
</evidence>
<dbReference type="Gene3D" id="3.40.50.150">
    <property type="entry name" value="Vaccinia Virus protein VP39"/>
    <property type="match status" value="2"/>
</dbReference>
<feature type="domain" description="TRAM" evidence="6">
    <location>
        <begin position="1"/>
        <end position="57"/>
    </location>
</feature>
<dbReference type="HOGENOM" id="CLU_014689_7_0_0"/>
<dbReference type="PROSITE" id="PS01230">
    <property type="entry name" value="TRMA_1"/>
    <property type="match status" value="1"/>
</dbReference>
<dbReference type="Proteomes" id="UP000008922">
    <property type="component" value="Chromosome"/>
</dbReference>
<name>E8MZG0_ANATU</name>
<feature type="binding site" evidence="4">
    <location>
        <position position="340"/>
    </location>
    <ligand>
        <name>S-adenosyl-L-methionine</name>
        <dbReference type="ChEBI" id="CHEBI:59789"/>
    </ligand>
</feature>
<dbReference type="EMBL" id="AP012029">
    <property type="protein sequence ID" value="BAJ64508.1"/>
    <property type="molecule type" value="Genomic_DNA"/>
</dbReference>
<dbReference type="GO" id="GO:0070041">
    <property type="term" value="F:rRNA (uridine-C5-)-methyltransferase activity"/>
    <property type="evidence" value="ECO:0007669"/>
    <property type="project" value="TreeGrafter"/>
</dbReference>
<dbReference type="PROSITE" id="PS01231">
    <property type="entry name" value="TRMA_2"/>
    <property type="match status" value="1"/>
</dbReference>
<dbReference type="InterPro" id="IPR030390">
    <property type="entry name" value="MeTrfase_TrmA_AS"/>
</dbReference>
<keyword evidence="8" id="KW-1185">Reference proteome</keyword>
<dbReference type="SUPFAM" id="SSF50249">
    <property type="entry name" value="Nucleic acid-binding proteins"/>
    <property type="match status" value="1"/>
</dbReference>
<dbReference type="PROSITE" id="PS51687">
    <property type="entry name" value="SAM_MT_RNA_M5U"/>
    <property type="match status" value="1"/>
</dbReference>
<feature type="active site" evidence="5">
    <location>
        <position position="367"/>
    </location>
</feature>
<feature type="binding site" evidence="4">
    <location>
        <position position="276"/>
    </location>
    <ligand>
        <name>S-adenosyl-L-methionine</name>
        <dbReference type="ChEBI" id="CHEBI:59789"/>
    </ligand>
</feature>
<protein>
    <submittedName>
        <fullName evidence="7">23S rRNA (Uracil-5-)-methyltransferase</fullName>
        <ecNumber evidence="7">2.1.1.-</ecNumber>
    </submittedName>
</protein>
<keyword evidence="3 4" id="KW-0949">S-adenosyl-L-methionine</keyword>
<dbReference type="STRING" id="926569.ANT_24820"/>